<dbReference type="SUPFAM" id="SSF109854">
    <property type="entry name" value="DinB/YfiT-like putative metalloenzymes"/>
    <property type="match status" value="1"/>
</dbReference>
<dbReference type="InterPro" id="IPR034660">
    <property type="entry name" value="DinB/YfiT-like"/>
</dbReference>
<proteinExistence type="predicted"/>
<dbReference type="OrthoDB" id="5185819at2"/>
<dbReference type="GO" id="GO:0046872">
    <property type="term" value="F:metal ion binding"/>
    <property type="evidence" value="ECO:0007669"/>
    <property type="project" value="InterPro"/>
</dbReference>
<dbReference type="EMBL" id="FMIA01000002">
    <property type="protein sequence ID" value="SCL46923.1"/>
    <property type="molecule type" value="Genomic_DNA"/>
</dbReference>
<dbReference type="NCBIfam" id="TIGR03086">
    <property type="entry name" value="TIGR03086 family metal-binding protein"/>
    <property type="match status" value="1"/>
</dbReference>
<evidence type="ECO:0000313" key="3">
    <source>
        <dbReference type="Proteomes" id="UP000198937"/>
    </source>
</evidence>
<dbReference type="InterPro" id="IPR024344">
    <property type="entry name" value="MDMPI_metal-binding"/>
</dbReference>
<reference evidence="2 3" key="1">
    <citation type="submission" date="2016-06" db="EMBL/GenBank/DDBJ databases">
        <authorList>
            <person name="Kjaerup R.B."/>
            <person name="Dalgaard T.S."/>
            <person name="Juul-Madsen H.R."/>
        </authorList>
    </citation>
    <scope>NUCLEOTIDE SEQUENCE [LARGE SCALE GENOMIC DNA]</scope>
    <source>
        <strain evidence="2 3">DSM 45577</strain>
    </source>
</reference>
<evidence type="ECO:0000313" key="2">
    <source>
        <dbReference type="EMBL" id="SCL46923.1"/>
    </source>
</evidence>
<dbReference type="InterPro" id="IPR017517">
    <property type="entry name" value="Maleyloyr_isom"/>
</dbReference>
<dbReference type="AlphaFoldDB" id="A0A1C6TZ26"/>
<dbReference type="InterPro" id="IPR017520">
    <property type="entry name" value="CHP03086"/>
</dbReference>
<organism evidence="2 3">
    <name type="scientific">Micromonospora yangpuensis</name>
    <dbReference type="NCBI Taxonomy" id="683228"/>
    <lineage>
        <taxon>Bacteria</taxon>
        <taxon>Bacillati</taxon>
        <taxon>Actinomycetota</taxon>
        <taxon>Actinomycetes</taxon>
        <taxon>Micromonosporales</taxon>
        <taxon>Micromonosporaceae</taxon>
        <taxon>Micromonospora</taxon>
    </lineage>
</organism>
<dbReference type="NCBIfam" id="TIGR03083">
    <property type="entry name" value="maleylpyruvate isomerase family mycothiol-dependent enzyme"/>
    <property type="match status" value="1"/>
</dbReference>
<keyword evidence="3" id="KW-1185">Reference proteome</keyword>
<dbReference type="STRING" id="683228.GA0070617_0429"/>
<gene>
    <name evidence="2" type="ORF">GA0070617_0429</name>
</gene>
<accession>A0A1C6TZ26</accession>
<dbReference type="Proteomes" id="UP000198937">
    <property type="component" value="Unassembled WGS sequence"/>
</dbReference>
<feature type="domain" description="Mycothiol-dependent maleylpyruvate isomerase metal-binding" evidence="1">
    <location>
        <begin position="17"/>
        <end position="126"/>
    </location>
</feature>
<dbReference type="RefSeq" id="WP_091433231.1">
    <property type="nucleotide sequence ID" value="NZ_BMMJ01000011.1"/>
</dbReference>
<dbReference type="Pfam" id="PF11716">
    <property type="entry name" value="MDMPI_N"/>
    <property type="match status" value="1"/>
</dbReference>
<protein>
    <submittedName>
        <fullName evidence="2">TIGR03086 family protein</fullName>
    </submittedName>
</protein>
<sequence length="188" mass="20214">MTTEIGRLLGAAGPGTVAVVRGTADGQFDLPTPCAEFRVRDLVNHLFEVVVNFQALAVRQPVDWAEKPDFLTGDWRERFEVETDRVVRAWSDPAALEGTSPMMGMPQQVVGGMILMDLIVHGWDLAAATGQPYDPAPETLPPSVALIAQLAPQGRQYGVFGAEVATGPDAPELDRLLGLAGRNPAWGR</sequence>
<name>A0A1C6TZ26_9ACTN</name>
<evidence type="ECO:0000259" key="1">
    <source>
        <dbReference type="Pfam" id="PF11716"/>
    </source>
</evidence>